<evidence type="ECO:0000313" key="1">
    <source>
        <dbReference type="EMBL" id="MDP9927737.1"/>
    </source>
</evidence>
<evidence type="ECO:0000313" key="2">
    <source>
        <dbReference type="Proteomes" id="UP001244295"/>
    </source>
</evidence>
<comment type="caution">
    <text evidence="1">The sequence shown here is derived from an EMBL/GenBank/DDBJ whole genome shotgun (WGS) entry which is preliminary data.</text>
</comment>
<proteinExistence type="predicted"/>
<gene>
    <name evidence="1" type="ORF">J2W25_006791</name>
</gene>
<dbReference type="Proteomes" id="UP001244295">
    <property type="component" value="Unassembled WGS sequence"/>
</dbReference>
<dbReference type="AlphaFoldDB" id="A0AAW8E9A2"/>
<accession>A0AAW8E9A2</accession>
<sequence length="84" mass="8747">MRFGAERLLAHVVHALGSANAHHGYMFANARAARIKGLVHDGSGITTQSCLPSSQTDRTGAGYVGSQIAPTAITIKVGCFPVRA</sequence>
<dbReference type="InterPro" id="IPR008878">
    <property type="entry name" value="Transposase_IS66_Orf2"/>
</dbReference>
<name>A0AAW8E9A2_9BURK</name>
<protein>
    <submittedName>
        <fullName evidence="1">Uncharacterized protein</fullName>
    </submittedName>
</protein>
<dbReference type="EMBL" id="JAUSRR010000020">
    <property type="protein sequence ID" value="MDP9927737.1"/>
    <property type="molecule type" value="Genomic_DNA"/>
</dbReference>
<reference evidence="1" key="1">
    <citation type="submission" date="2023-07" db="EMBL/GenBank/DDBJ databases">
        <title>Sorghum-associated microbial communities from plants grown in Nebraska, USA.</title>
        <authorList>
            <person name="Schachtman D."/>
        </authorList>
    </citation>
    <scope>NUCLEOTIDE SEQUENCE</scope>
    <source>
        <strain evidence="1">DS2795</strain>
    </source>
</reference>
<organism evidence="1 2">
    <name type="scientific">Variovorax boronicumulans</name>
    <dbReference type="NCBI Taxonomy" id="436515"/>
    <lineage>
        <taxon>Bacteria</taxon>
        <taxon>Pseudomonadati</taxon>
        <taxon>Pseudomonadota</taxon>
        <taxon>Betaproteobacteria</taxon>
        <taxon>Burkholderiales</taxon>
        <taxon>Comamonadaceae</taxon>
        <taxon>Variovorax</taxon>
    </lineage>
</organism>
<dbReference type="Pfam" id="PF05717">
    <property type="entry name" value="TnpB_IS66"/>
    <property type="match status" value="1"/>
</dbReference>